<dbReference type="Gene3D" id="3.60.21.10">
    <property type="match status" value="1"/>
</dbReference>
<dbReference type="Proteomes" id="UP000635902">
    <property type="component" value="Unassembled WGS sequence"/>
</dbReference>
<dbReference type="SUPFAM" id="SSF56300">
    <property type="entry name" value="Metallo-dependent phosphatases"/>
    <property type="match status" value="1"/>
</dbReference>
<organism evidence="2 3">
    <name type="scientific">Corynebacterium suicordis DSM 45110</name>
    <dbReference type="NCBI Taxonomy" id="1121369"/>
    <lineage>
        <taxon>Bacteria</taxon>
        <taxon>Bacillati</taxon>
        <taxon>Actinomycetota</taxon>
        <taxon>Actinomycetes</taxon>
        <taxon>Mycobacteriales</taxon>
        <taxon>Corynebacteriaceae</taxon>
        <taxon>Corynebacterium</taxon>
    </lineage>
</organism>
<dbReference type="Pfam" id="PF00149">
    <property type="entry name" value="Metallophos"/>
    <property type="match status" value="1"/>
</dbReference>
<protein>
    <submittedName>
        <fullName evidence="2">Metallophosphoesterase</fullName>
    </submittedName>
</protein>
<gene>
    <name evidence="2" type="ORF">IRY30_07550</name>
</gene>
<dbReference type="RefSeq" id="WP_194556814.1">
    <property type="nucleotide sequence ID" value="NZ_JADKMY010000002.1"/>
</dbReference>
<feature type="domain" description="Calcineurin-like phosphoesterase" evidence="1">
    <location>
        <begin position="4"/>
        <end position="169"/>
    </location>
</feature>
<evidence type="ECO:0000313" key="2">
    <source>
        <dbReference type="EMBL" id="MBF4553931.1"/>
    </source>
</evidence>
<sequence length="209" mass="23816">MATTWFTSDLHLGHPFIAELRGFAEVEEHDRVILDNLAKSLNSGDELWVLGDISSGWEPQEERALNQLAELFAQFRGGADPLRAYLISGNHDSSHPLHEWAYTRQPRFLEVFDAVQERQVMHWQDPQGEDREVWLSHFPRPGYEHAGMESRFDELRLNVPYLLHGHLHSSAPVTAPGQVDMGVEAWGLAPVKQEEVMATLWESTRKKAG</sequence>
<evidence type="ECO:0000313" key="3">
    <source>
        <dbReference type="Proteomes" id="UP000635902"/>
    </source>
</evidence>
<name>A0ABR9ZLD9_9CORY</name>
<dbReference type="InterPro" id="IPR004843">
    <property type="entry name" value="Calcineurin-like_PHP"/>
</dbReference>
<proteinExistence type="predicted"/>
<reference evidence="2 3" key="1">
    <citation type="submission" date="2020-10" db="EMBL/GenBank/DDBJ databases">
        <title>Novel species in genus Corynebacterium.</title>
        <authorList>
            <person name="Zhang G."/>
        </authorList>
    </citation>
    <scope>NUCLEOTIDE SEQUENCE [LARGE SCALE GENOMIC DNA]</scope>
    <source>
        <strain evidence="2 3">DSM 45110</strain>
    </source>
</reference>
<keyword evidence="3" id="KW-1185">Reference proteome</keyword>
<dbReference type="InterPro" id="IPR029052">
    <property type="entry name" value="Metallo-depent_PP-like"/>
</dbReference>
<evidence type="ECO:0000259" key="1">
    <source>
        <dbReference type="Pfam" id="PF00149"/>
    </source>
</evidence>
<comment type="caution">
    <text evidence="2">The sequence shown here is derived from an EMBL/GenBank/DDBJ whole genome shotgun (WGS) entry which is preliminary data.</text>
</comment>
<accession>A0ABR9ZLD9</accession>
<dbReference type="EMBL" id="JADKMY010000002">
    <property type="protein sequence ID" value="MBF4553931.1"/>
    <property type="molecule type" value="Genomic_DNA"/>
</dbReference>